<protein>
    <submittedName>
        <fullName evidence="3">Maltose O-acetyltransferase</fullName>
    </submittedName>
</protein>
<feature type="compositionally biased region" description="Basic and acidic residues" evidence="2">
    <location>
        <begin position="1"/>
        <end position="24"/>
    </location>
</feature>
<accession>A0A1H3H3I0</accession>
<feature type="region of interest" description="Disordered" evidence="2">
    <location>
        <begin position="186"/>
        <end position="209"/>
    </location>
</feature>
<dbReference type="AlphaFoldDB" id="A0A1H3H3I0"/>
<dbReference type="CDD" id="cd04647">
    <property type="entry name" value="LbH_MAT_like"/>
    <property type="match status" value="1"/>
</dbReference>
<organism evidence="3 4">
    <name type="scientific">Halopenitus persicus</name>
    <dbReference type="NCBI Taxonomy" id="1048396"/>
    <lineage>
        <taxon>Archaea</taxon>
        <taxon>Methanobacteriati</taxon>
        <taxon>Methanobacteriota</taxon>
        <taxon>Stenosarchaea group</taxon>
        <taxon>Halobacteria</taxon>
        <taxon>Halobacteriales</taxon>
        <taxon>Haloferacaceae</taxon>
        <taxon>Halopenitus</taxon>
    </lineage>
</organism>
<evidence type="ECO:0000256" key="2">
    <source>
        <dbReference type="SAM" id="MobiDB-lite"/>
    </source>
</evidence>
<dbReference type="InterPro" id="IPR001451">
    <property type="entry name" value="Hexapep"/>
</dbReference>
<name>A0A1H3H3I0_9EURY</name>
<dbReference type="InterPro" id="IPR050179">
    <property type="entry name" value="Trans_hexapeptide_repeat"/>
</dbReference>
<proteinExistence type="predicted"/>
<dbReference type="InterPro" id="IPR011004">
    <property type="entry name" value="Trimer_LpxA-like_sf"/>
</dbReference>
<sequence>MSDDDHRRDETRPSETDRDEEAAATRRRNRLDRVATPGPRNSLWSWPDAKSPLVVVRNYLVILLCRISPSLRLKNWLLRRIGVSVGAGVSWGLESTPDVFWPERITVESDAIVGYDATLLCHEFLQDEYRLGDVVIRRRAMIGAGAIVLPGVTVGEGARVAANSLVTEDVPAGTTVAGVPAEVVSERAGGPDLGEANAEQSAKPDRAAK</sequence>
<keyword evidence="4" id="KW-1185">Reference proteome</keyword>
<dbReference type="PANTHER" id="PTHR43300">
    <property type="entry name" value="ACETYLTRANSFERASE"/>
    <property type="match status" value="1"/>
</dbReference>
<evidence type="ECO:0000256" key="1">
    <source>
        <dbReference type="ARBA" id="ARBA00022679"/>
    </source>
</evidence>
<dbReference type="EMBL" id="FNPC01000003">
    <property type="protein sequence ID" value="SDY09189.1"/>
    <property type="molecule type" value="Genomic_DNA"/>
</dbReference>
<gene>
    <name evidence="3" type="ORF">SAMN05216564_10375</name>
</gene>
<dbReference type="Proteomes" id="UP000199079">
    <property type="component" value="Unassembled WGS sequence"/>
</dbReference>
<dbReference type="Pfam" id="PF00132">
    <property type="entry name" value="Hexapep"/>
    <property type="match status" value="1"/>
</dbReference>
<dbReference type="PANTHER" id="PTHR43300:SF11">
    <property type="entry name" value="ACETYLTRANSFERASE RV3034C-RELATED"/>
    <property type="match status" value="1"/>
</dbReference>
<reference evidence="4" key="1">
    <citation type="submission" date="2016-10" db="EMBL/GenBank/DDBJ databases">
        <authorList>
            <person name="Varghese N."/>
            <person name="Submissions S."/>
        </authorList>
    </citation>
    <scope>NUCLEOTIDE SEQUENCE [LARGE SCALE GENOMIC DNA]</scope>
    <source>
        <strain evidence="4">DC30,IBRC 10041,KCTC 4046</strain>
    </source>
</reference>
<keyword evidence="1 3" id="KW-0808">Transferase</keyword>
<feature type="region of interest" description="Disordered" evidence="2">
    <location>
        <begin position="1"/>
        <end position="34"/>
    </location>
</feature>
<dbReference type="InterPro" id="IPR018357">
    <property type="entry name" value="Hexapep_transf_CS"/>
</dbReference>
<dbReference type="OrthoDB" id="30669at2157"/>
<dbReference type="PROSITE" id="PS00101">
    <property type="entry name" value="HEXAPEP_TRANSFERASES"/>
    <property type="match status" value="1"/>
</dbReference>
<dbReference type="GO" id="GO:0016740">
    <property type="term" value="F:transferase activity"/>
    <property type="evidence" value="ECO:0007669"/>
    <property type="project" value="UniProtKB-KW"/>
</dbReference>
<dbReference type="SUPFAM" id="SSF51161">
    <property type="entry name" value="Trimeric LpxA-like enzymes"/>
    <property type="match status" value="1"/>
</dbReference>
<evidence type="ECO:0000313" key="4">
    <source>
        <dbReference type="Proteomes" id="UP000199079"/>
    </source>
</evidence>
<evidence type="ECO:0000313" key="3">
    <source>
        <dbReference type="EMBL" id="SDY09189.1"/>
    </source>
</evidence>
<dbReference type="Gene3D" id="2.160.10.10">
    <property type="entry name" value="Hexapeptide repeat proteins"/>
    <property type="match status" value="1"/>
</dbReference>